<evidence type="ECO:0000313" key="1">
    <source>
        <dbReference type="EMBL" id="MFD2037686.1"/>
    </source>
</evidence>
<sequence length="189" mass="21428">MKTKITILKHAFLMVIIGFSMTIKGYSQTLQTPSEGKSLVYFVRSNGTGALINFKFFDGEKYLGKFNGVKYFIYECDPGEHVFWASSENRSFVEAELESGKVYFMEVRPTPGAIKSAVKLVPISPDNEKGMKRINKFISKKAPYDLDSKDFSDEAEDLDFFIGNGMKKYNSDKEKDKNIAKMPSNYAIN</sequence>
<name>A0ABW4VU72_9BACT</name>
<protein>
    <recommendedName>
        <fullName evidence="3">DUF2846 domain-containing protein</fullName>
    </recommendedName>
</protein>
<accession>A0ABW4VU72</accession>
<evidence type="ECO:0000313" key="2">
    <source>
        <dbReference type="Proteomes" id="UP001597361"/>
    </source>
</evidence>
<comment type="caution">
    <text evidence="1">The sequence shown here is derived from an EMBL/GenBank/DDBJ whole genome shotgun (WGS) entry which is preliminary data.</text>
</comment>
<organism evidence="1 2">
    <name type="scientific">Belliella marina</name>
    <dbReference type="NCBI Taxonomy" id="1644146"/>
    <lineage>
        <taxon>Bacteria</taxon>
        <taxon>Pseudomonadati</taxon>
        <taxon>Bacteroidota</taxon>
        <taxon>Cytophagia</taxon>
        <taxon>Cytophagales</taxon>
        <taxon>Cyclobacteriaceae</taxon>
        <taxon>Belliella</taxon>
    </lineage>
</organism>
<dbReference type="RefSeq" id="WP_376889764.1">
    <property type="nucleotide sequence ID" value="NZ_JBHUHR010000051.1"/>
</dbReference>
<keyword evidence="2" id="KW-1185">Reference proteome</keyword>
<dbReference type="Proteomes" id="UP001597361">
    <property type="component" value="Unassembled WGS sequence"/>
</dbReference>
<gene>
    <name evidence="1" type="ORF">ACFSKL_23025</name>
</gene>
<proteinExistence type="predicted"/>
<reference evidence="2" key="1">
    <citation type="journal article" date="2019" name="Int. J. Syst. Evol. Microbiol.">
        <title>The Global Catalogue of Microorganisms (GCM) 10K type strain sequencing project: providing services to taxonomists for standard genome sequencing and annotation.</title>
        <authorList>
            <consortium name="The Broad Institute Genomics Platform"/>
            <consortium name="The Broad Institute Genome Sequencing Center for Infectious Disease"/>
            <person name="Wu L."/>
            <person name="Ma J."/>
        </authorList>
    </citation>
    <scope>NUCLEOTIDE SEQUENCE [LARGE SCALE GENOMIC DNA]</scope>
    <source>
        <strain evidence="2">CGMCC 1.15180</strain>
    </source>
</reference>
<dbReference type="EMBL" id="JBHUHR010000051">
    <property type="protein sequence ID" value="MFD2037686.1"/>
    <property type="molecule type" value="Genomic_DNA"/>
</dbReference>
<evidence type="ECO:0008006" key="3">
    <source>
        <dbReference type="Google" id="ProtNLM"/>
    </source>
</evidence>